<dbReference type="Proteomes" id="UP000008227">
    <property type="component" value="Chromosome 1"/>
</dbReference>
<evidence type="ECO:0000313" key="2">
    <source>
        <dbReference type="Proteomes" id="UP000008227"/>
    </source>
</evidence>
<dbReference type="GeneTree" id="ENSGT01150000286916"/>
<proteinExistence type="predicted"/>
<sequence>MYLIPVRMRIKSTNNKCWRRHREKETLLHCWWECKLVQPLWNTVWRLLKKLNIELPYDSPIPLPDKTVIQKDSCTPLFLVVLFTLAKTLH</sequence>
<keyword evidence="2" id="KW-1185">Reference proteome</keyword>
<dbReference type="Ensembl" id="ENSSSCT00000067498.1">
    <property type="protein sequence ID" value="ENSSSCP00000074602.1"/>
    <property type="gene ID" value="ENSSSCG00000043730.1"/>
</dbReference>
<protein>
    <submittedName>
        <fullName evidence="1">Uncharacterized protein</fullName>
    </submittedName>
</protein>
<organism evidence="1 2">
    <name type="scientific">Sus scrofa</name>
    <name type="common">Pig</name>
    <dbReference type="NCBI Taxonomy" id="9823"/>
    <lineage>
        <taxon>Eukaryota</taxon>
        <taxon>Metazoa</taxon>
        <taxon>Chordata</taxon>
        <taxon>Craniata</taxon>
        <taxon>Vertebrata</taxon>
        <taxon>Euteleostomi</taxon>
        <taxon>Mammalia</taxon>
        <taxon>Eutheria</taxon>
        <taxon>Laurasiatheria</taxon>
        <taxon>Artiodactyla</taxon>
        <taxon>Suina</taxon>
        <taxon>Suidae</taxon>
        <taxon>Sus</taxon>
    </lineage>
</organism>
<accession>A0A8W4F676</accession>
<dbReference type="AlphaFoldDB" id="A0A8W4F676"/>
<name>A0A8W4F676_PIG</name>
<evidence type="ECO:0000313" key="1">
    <source>
        <dbReference type="Ensembl" id="ENSSSCP00000074602.1"/>
    </source>
</evidence>
<reference evidence="1" key="1">
    <citation type="journal article" date="2020" name="Gigascience">
        <title>An improved pig reference genome sequence to enable pig genetics and genomics research.</title>
        <authorList>
            <person name="Warr A."/>
            <person name="Affara N."/>
            <person name="Aken B."/>
            <person name="Beiki H."/>
            <person name="Bickhart D.M."/>
            <person name="Billis K."/>
            <person name="Chow W."/>
            <person name="Eory L."/>
            <person name="Finlayson H.A."/>
            <person name="Flicek P."/>
            <person name="Giron C.G."/>
            <person name="Griffin D.K."/>
            <person name="Hall R."/>
            <person name="Hannum G."/>
            <person name="Hourlier T."/>
            <person name="Howe K."/>
            <person name="Hume D.A."/>
            <person name="Izuogu O."/>
            <person name="Kim K."/>
            <person name="Koren S."/>
            <person name="Liu H."/>
            <person name="Manchanda N."/>
            <person name="Martin F.J."/>
            <person name="Nonneman D.J."/>
            <person name="O'Connor R.E."/>
            <person name="Phillippy A.M."/>
            <person name="Rohrer G.A."/>
            <person name="Rosen B.D."/>
            <person name="Rund L.A."/>
            <person name="Sargent C.A."/>
            <person name="Schook L.B."/>
            <person name="Schroeder S.G."/>
            <person name="Schwartz A.S."/>
            <person name="Skinner B.M."/>
            <person name="Talbot R."/>
            <person name="Tseng E."/>
            <person name="Tuggle C.K."/>
            <person name="Watson M."/>
            <person name="Smith T.P.L."/>
            <person name="Archibald A.L."/>
        </authorList>
    </citation>
    <scope>NUCLEOTIDE SEQUENCE [LARGE SCALE GENOMIC DNA]</scope>
    <source>
        <strain evidence="1">Duroc</strain>
    </source>
</reference>
<reference evidence="1" key="3">
    <citation type="submission" date="2025-09" db="UniProtKB">
        <authorList>
            <consortium name="Ensembl"/>
        </authorList>
    </citation>
    <scope>IDENTIFICATION</scope>
</reference>
<reference evidence="1" key="2">
    <citation type="submission" date="2025-08" db="UniProtKB">
        <authorList>
            <consortium name="Ensembl"/>
        </authorList>
    </citation>
    <scope>IDENTIFICATION</scope>
</reference>